<name>K0TC07_THAOC</name>
<comment type="caution">
    <text evidence="1">The sequence shown here is derived from an EMBL/GenBank/DDBJ whole genome shotgun (WGS) entry which is preliminary data.</text>
</comment>
<keyword evidence="2" id="KW-1185">Reference proteome</keyword>
<sequence length="49" mass="5702">SVAISVHSIERVRIVRPLRLKFRVLSSNSAHEDYNDVVPEEKKHLLSYL</sequence>
<dbReference type="EMBL" id="AGNL01002452">
    <property type="protein sequence ID" value="EJK76203.1"/>
    <property type="molecule type" value="Genomic_DNA"/>
</dbReference>
<protein>
    <submittedName>
        <fullName evidence="1">Uncharacterized protein</fullName>
    </submittedName>
</protein>
<gene>
    <name evidence="1" type="ORF">THAOC_02049</name>
</gene>
<evidence type="ECO:0000313" key="1">
    <source>
        <dbReference type="EMBL" id="EJK76203.1"/>
    </source>
</evidence>
<feature type="non-terminal residue" evidence="1">
    <location>
        <position position="1"/>
    </location>
</feature>
<proteinExistence type="predicted"/>
<reference evidence="1 2" key="1">
    <citation type="journal article" date="2012" name="Genome Biol.">
        <title>Genome and low-iron response of an oceanic diatom adapted to chronic iron limitation.</title>
        <authorList>
            <person name="Lommer M."/>
            <person name="Specht M."/>
            <person name="Roy A.S."/>
            <person name="Kraemer L."/>
            <person name="Andreson R."/>
            <person name="Gutowska M.A."/>
            <person name="Wolf J."/>
            <person name="Bergner S.V."/>
            <person name="Schilhabel M.B."/>
            <person name="Klostermeier U.C."/>
            <person name="Beiko R.G."/>
            <person name="Rosenstiel P."/>
            <person name="Hippler M."/>
            <person name="Laroche J."/>
        </authorList>
    </citation>
    <scope>NUCLEOTIDE SEQUENCE [LARGE SCALE GENOMIC DNA]</scope>
    <source>
        <strain evidence="1 2">CCMP1005</strain>
    </source>
</reference>
<dbReference type="Proteomes" id="UP000266841">
    <property type="component" value="Unassembled WGS sequence"/>
</dbReference>
<dbReference type="AlphaFoldDB" id="K0TC07"/>
<accession>K0TC07</accession>
<organism evidence="1 2">
    <name type="scientific">Thalassiosira oceanica</name>
    <name type="common">Marine diatom</name>
    <dbReference type="NCBI Taxonomy" id="159749"/>
    <lineage>
        <taxon>Eukaryota</taxon>
        <taxon>Sar</taxon>
        <taxon>Stramenopiles</taxon>
        <taxon>Ochrophyta</taxon>
        <taxon>Bacillariophyta</taxon>
        <taxon>Coscinodiscophyceae</taxon>
        <taxon>Thalassiosirophycidae</taxon>
        <taxon>Thalassiosirales</taxon>
        <taxon>Thalassiosiraceae</taxon>
        <taxon>Thalassiosira</taxon>
    </lineage>
</organism>
<evidence type="ECO:0000313" key="2">
    <source>
        <dbReference type="Proteomes" id="UP000266841"/>
    </source>
</evidence>